<dbReference type="EC" id="3.1.-.-" evidence="3"/>
<keyword evidence="3" id="KW-0378">Hydrolase</keyword>
<feature type="signal peptide" evidence="1">
    <location>
        <begin position="1"/>
        <end position="21"/>
    </location>
</feature>
<evidence type="ECO:0000256" key="1">
    <source>
        <dbReference type="SAM" id="SignalP"/>
    </source>
</evidence>
<feature type="domain" description="Dienelactone hydrolase" evidence="2">
    <location>
        <begin position="60"/>
        <end position="282"/>
    </location>
</feature>
<dbReference type="Gene3D" id="3.40.50.1820">
    <property type="entry name" value="alpha/beta hydrolase"/>
    <property type="match status" value="1"/>
</dbReference>
<reference evidence="3 4" key="1">
    <citation type="submission" date="2024-01" db="EMBL/GenBank/DDBJ databases">
        <title>Niabella digestum sp. nov., isolated from waste digestion system.</title>
        <authorList>
            <person name="Zhang L."/>
        </authorList>
    </citation>
    <scope>NUCLEOTIDE SEQUENCE [LARGE SCALE GENOMIC DNA]</scope>
    <source>
        <strain evidence="3 4">A18</strain>
    </source>
</reference>
<feature type="chain" id="PRO_5046866874" evidence="1">
    <location>
        <begin position="22"/>
        <end position="286"/>
    </location>
</feature>
<gene>
    <name evidence="3" type="ORF">V2H41_04695</name>
</gene>
<dbReference type="Proteomes" id="UP001357452">
    <property type="component" value="Unassembled WGS sequence"/>
</dbReference>
<dbReference type="InterPro" id="IPR029058">
    <property type="entry name" value="AB_hydrolase_fold"/>
</dbReference>
<dbReference type="InterPro" id="IPR002925">
    <property type="entry name" value="Dienelactn_hydro"/>
</dbReference>
<dbReference type="PROSITE" id="PS51257">
    <property type="entry name" value="PROKAR_LIPOPROTEIN"/>
    <property type="match status" value="1"/>
</dbReference>
<dbReference type="GO" id="GO:0016787">
    <property type="term" value="F:hydrolase activity"/>
    <property type="evidence" value="ECO:0007669"/>
    <property type="project" value="UniProtKB-KW"/>
</dbReference>
<dbReference type="Pfam" id="PF01738">
    <property type="entry name" value="DLH"/>
    <property type="match status" value="1"/>
</dbReference>
<dbReference type="EMBL" id="JAZGLY010000002">
    <property type="protein sequence ID" value="MEE6186567.1"/>
    <property type="molecule type" value="Genomic_DNA"/>
</dbReference>
<evidence type="ECO:0000259" key="2">
    <source>
        <dbReference type="Pfam" id="PF01738"/>
    </source>
</evidence>
<dbReference type="InterPro" id="IPR050261">
    <property type="entry name" value="FrsA_esterase"/>
</dbReference>
<keyword evidence="1" id="KW-0732">Signal</keyword>
<evidence type="ECO:0000313" key="4">
    <source>
        <dbReference type="Proteomes" id="UP001357452"/>
    </source>
</evidence>
<comment type="caution">
    <text evidence="3">The sequence shown here is derived from an EMBL/GenBank/DDBJ whole genome shotgun (WGS) entry which is preliminary data.</text>
</comment>
<organism evidence="3 4">
    <name type="scientific">Niabella digestorum</name>
    <dbReference type="NCBI Taxonomy" id="3117701"/>
    <lineage>
        <taxon>Bacteria</taxon>
        <taxon>Pseudomonadati</taxon>
        <taxon>Bacteroidota</taxon>
        <taxon>Chitinophagia</taxon>
        <taxon>Chitinophagales</taxon>
        <taxon>Chitinophagaceae</taxon>
        <taxon>Niabella</taxon>
    </lineage>
</organism>
<proteinExistence type="predicted"/>
<keyword evidence="4" id="KW-1185">Reference proteome</keyword>
<evidence type="ECO:0000313" key="3">
    <source>
        <dbReference type="EMBL" id="MEE6186567.1"/>
    </source>
</evidence>
<sequence length="286" mass="30915">MMKSFKIACFSLSIIALSLLSCNGNNNSKNESDSDAMSTTDSTVITELAVDYSAGDQTFKSYAAYKEGGENLPVVLVVPEWWGVNDYTRSRVKQLAELGYFAMAVDMYGDGKTADDPATAGELATPFYKDAQLARKHFEAALEKAKSFNQVDSSKIAAIGYCFGGSMVLNMARLGLDLKGVVSFHGGLNGGLPPAQKGSIKAALLVLHGEADSMVPEEEVKAFKKEMDEAEVNYKFIGYPGAKHAFTNPNATAVGQKHNIDVAYDETADKASWEELVSFLSSVFQY</sequence>
<accession>A0ABU7REZ2</accession>
<name>A0ABU7REZ2_9BACT</name>
<dbReference type="SUPFAM" id="SSF53474">
    <property type="entry name" value="alpha/beta-Hydrolases"/>
    <property type="match status" value="1"/>
</dbReference>
<protein>
    <submittedName>
        <fullName evidence="3">Dienelactone hydrolase family protein</fullName>
        <ecNumber evidence="3">3.1.-.-</ecNumber>
    </submittedName>
</protein>
<dbReference type="PANTHER" id="PTHR22946:SF0">
    <property type="entry name" value="DIENELACTONE HYDROLASE DOMAIN-CONTAINING PROTEIN"/>
    <property type="match status" value="1"/>
</dbReference>
<dbReference type="RefSeq" id="WP_330973974.1">
    <property type="nucleotide sequence ID" value="NZ_JAZGLY010000002.1"/>
</dbReference>
<dbReference type="PANTHER" id="PTHR22946">
    <property type="entry name" value="DIENELACTONE HYDROLASE DOMAIN-CONTAINING PROTEIN-RELATED"/>
    <property type="match status" value="1"/>
</dbReference>